<proteinExistence type="predicted"/>
<dbReference type="AlphaFoldDB" id="A0A3E1BQY8"/>
<protein>
    <submittedName>
        <fullName evidence="1">Uncharacterized protein</fullName>
    </submittedName>
</protein>
<name>A0A3E1BQY8_RHILT</name>
<dbReference type="Proteomes" id="UP000256748">
    <property type="component" value="Unassembled WGS sequence"/>
</dbReference>
<accession>A0A3E1BQY8</accession>
<gene>
    <name evidence="1" type="ORF">B5K10_09460</name>
</gene>
<dbReference type="EMBL" id="NAOO01000009">
    <property type="protein sequence ID" value="RFB96704.1"/>
    <property type="molecule type" value="Genomic_DNA"/>
</dbReference>
<evidence type="ECO:0000313" key="1">
    <source>
        <dbReference type="EMBL" id="RFB96704.1"/>
    </source>
</evidence>
<dbReference type="RefSeq" id="WP_097535084.1">
    <property type="nucleotide sequence ID" value="NZ_KZ859521.1"/>
</dbReference>
<sequence length="96" mass="10190">MISIGPSFLELPPAERQAVLERLAVTLERNAAWAGEQGDGALEMVMRSVGTALLSVAGDLANSDLMLADDVASRAIGLITTFHLRHPQYPVGPALH</sequence>
<comment type="caution">
    <text evidence="1">The sequence shown here is derived from an EMBL/GenBank/DDBJ whole genome shotgun (WGS) entry which is preliminary data.</text>
</comment>
<organism evidence="1 2">
    <name type="scientific">Rhizobium leguminosarum bv. trifolii</name>
    <dbReference type="NCBI Taxonomy" id="386"/>
    <lineage>
        <taxon>Bacteria</taxon>
        <taxon>Pseudomonadati</taxon>
        <taxon>Pseudomonadota</taxon>
        <taxon>Alphaproteobacteria</taxon>
        <taxon>Hyphomicrobiales</taxon>
        <taxon>Rhizobiaceae</taxon>
        <taxon>Rhizobium/Agrobacterium group</taxon>
        <taxon>Rhizobium</taxon>
    </lineage>
</organism>
<reference evidence="1 2" key="1">
    <citation type="submission" date="2017-03" db="EMBL/GenBank/DDBJ databases">
        <title>Genome analysis of Rhizobial strains effectives or ineffectives for nitrogen fixation isolated from bean seeds.</title>
        <authorList>
            <person name="Peralta H."/>
            <person name="Aguilar-Vera A."/>
            <person name="Mora Y."/>
            <person name="Vargas-Lagunas C."/>
            <person name="Girard L."/>
            <person name="Mora J."/>
        </authorList>
    </citation>
    <scope>NUCLEOTIDE SEQUENCE [LARGE SCALE GENOMIC DNA]</scope>
    <source>
        <strain evidence="1 2">CCGM5</strain>
    </source>
</reference>
<evidence type="ECO:0000313" key="2">
    <source>
        <dbReference type="Proteomes" id="UP000256748"/>
    </source>
</evidence>